<dbReference type="Pfam" id="PF13041">
    <property type="entry name" value="PPR_2"/>
    <property type="match status" value="1"/>
</dbReference>
<protein>
    <recommendedName>
        <fullName evidence="6">Pentatricopeptide repeat-containing protein-mitochondrial domain-containing protein</fullName>
    </recommendedName>
</protein>
<feature type="repeat" description="PPR" evidence="5">
    <location>
        <begin position="99"/>
        <end position="133"/>
    </location>
</feature>
<feature type="repeat" description="PPR" evidence="5">
    <location>
        <begin position="383"/>
        <end position="417"/>
    </location>
</feature>
<comment type="caution">
    <text evidence="7">The sequence shown here is derived from an EMBL/GenBank/DDBJ whole genome shotgun (WGS) entry which is preliminary data.</text>
</comment>
<evidence type="ECO:0000256" key="2">
    <source>
        <dbReference type="ARBA" id="ARBA00022737"/>
    </source>
</evidence>
<dbReference type="EMBL" id="JBCLYO010000004">
    <property type="protein sequence ID" value="KAL0090279.1"/>
    <property type="molecule type" value="Genomic_DNA"/>
</dbReference>
<feature type="repeat" description="PPR" evidence="5">
    <location>
        <begin position="453"/>
        <end position="487"/>
    </location>
</feature>
<dbReference type="Proteomes" id="UP001448207">
    <property type="component" value="Unassembled WGS sequence"/>
</dbReference>
<evidence type="ECO:0000256" key="1">
    <source>
        <dbReference type="ARBA" id="ARBA00006192"/>
    </source>
</evidence>
<organism evidence="7 8">
    <name type="scientific">Phycomyces blakesleeanus</name>
    <dbReference type="NCBI Taxonomy" id="4837"/>
    <lineage>
        <taxon>Eukaryota</taxon>
        <taxon>Fungi</taxon>
        <taxon>Fungi incertae sedis</taxon>
        <taxon>Mucoromycota</taxon>
        <taxon>Mucoromycotina</taxon>
        <taxon>Mucoromycetes</taxon>
        <taxon>Mucorales</taxon>
        <taxon>Phycomycetaceae</taxon>
        <taxon>Phycomyces</taxon>
    </lineage>
</organism>
<accession>A0ABR3B4U7</accession>
<evidence type="ECO:0000313" key="8">
    <source>
        <dbReference type="Proteomes" id="UP001448207"/>
    </source>
</evidence>
<feature type="repeat" description="PPR" evidence="5">
    <location>
        <begin position="418"/>
        <end position="452"/>
    </location>
</feature>
<gene>
    <name evidence="7" type="ORF">J3Q64DRAFT_1831964</name>
</gene>
<comment type="function">
    <text evidence="3">Regulates mitochondrial small subunit maturation by controlling 15S rRNA 5'-end processing. Localizes to the 5' precursor of the 15S rRNA in a position that is subsequently occupied by mS47 in the mature yeast mtSSU. Uses structure and sequence-specific RNA recognition, binding to a single-stranded region of the precursor and specifically recognizing bases -6 to -1. The exchange of Ccm1 for mS47 is coupled to the irreversible removal of precursor rRNA that is accompanied by conformational changes of the mitoribosomal proteins uS5m and mS26. These conformational changes signal completion of 5'-end rRNA processing through protection of the mature 5'-end of the 15S rRNA and stabilization of mS47. The removal of the 5' precursor together with the dissociation of Ccm1 may be catalyzed by the 5'-3' exoribonuclease Pet127. Involved in the specific removal of group I introns in mitochondrial encoded transcripts.</text>
</comment>
<feature type="repeat" description="PPR" evidence="5">
    <location>
        <begin position="312"/>
        <end position="346"/>
    </location>
</feature>
<comment type="similarity">
    <text evidence="1">Belongs to the CCM1 family.</text>
</comment>
<dbReference type="InterPro" id="IPR011990">
    <property type="entry name" value="TPR-like_helical_dom_sf"/>
</dbReference>
<dbReference type="InterPro" id="IPR002885">
    <property type="entry name" value="PPR_rpt"/>
</dbReference>
<dbReference type="Gene3D" id="1.25.40.10">
    <property type="entry name" value="Tetratricopeptide repeat domain"/>
    <property type="match status" value="4"/>
</dbReference>
<keyword evidence="2" id="KW-0677">Repeat</keyword>
<evidence type="ECO:0000256" key="5">
    <source>
        <dbReference type="PROSITE-ProRule" id="PRU00708"/>
    </source>
</evidence>
<dbReference type="Pfam" id="PF13812">
    <property type="entry name" value="PPR_3"/>
    <property type="match status" value="2"/>
</dbReference>
<feature type="repeat" description="PPR" evidence="5">
    <location>
        <begin position="169"/>
        <end position="203"/>
    </location>
</feature>
<dbReference type="Pfam" id="PF23276">
    <property type="entry name" value="TPR_24"/>
    <property type="match status" value="1"/>
</dbReference>
<keyword evidence="8" id="KW-1185">Reference proteome</keyword>
<evidence type="ECO:0000259" key="6">
    <source>
        <dbReference type="Pfam" id="PF23276"/>
    </source>
</evidence>
<name>A0ABR3B4U7_PHYBL</name>
<dbReference type="InterPro" id="IPR057027">
    <property type="entry name" value="TPR_mt"/>
</dbReference>
<sequence length="535" mass="59942">MNTHLLSKLQATAKPFAKFAASPNARPFSKSLVRFQSTATTADVKSTSTFIKNSHPTAPLSSFNYNLSRILGRKFNNFKKLTEILKVIEEIKAQNLKFDRNTYTALLTAYASTNRSKDVMTTLEKMEEQGIQPTLETYNLILQSYASEGSSIAQAGIVAEMEKKGIDMSESSYNSLIRALTKREELEHAFDIMDKMKENNIPMNIASYSNVIGICVRVSDSKTAFSLLKEALDKCLSVSSDPTMLFNVLCLAARKDEHEAVSFCWKKAVLENAMRPDEGICLDVIRVAGLSGDVKLATEVLQHLGENGYTYKEYYFAPLMEAFMNKGDLKSAFSVLDIMRASGITPSAQATLPIRNHLRNQIDKIDEAYFILEQLKKEDKSVDVTAFNVVLEACADAKDVERTVATYREAASLGVTPNVDTYNAVLIACINTRMRDMGKLVIVEMKKAGITPNTDTYTHMISLECTSREYENAFNYLEEMKSYGAIPPQMAYVALLRRLAQEADPRYLVAAEEMETFGYKVPYAIQQNWLKAKEQ</sequence>
<evidence type="ECO:0000256" key="3">
    <source>
        <dbReference type="ARBA" id="ARBA00044493"/>
    </source>
</evidence>
<evidence type="ECO:0000313" key="7">
    <source>
        <dbReference type="EMBL" id="KAL0090279.1"/>
    </source>
</evidence>
<reference evidence="7 8" key="1">
    <citation type="submission" date="2024-04" db="EMBL/GenBank/DDBJ databases">
        <title>Symmetric and asymmetric DNA N6-adenine methylation regulates different biological responses in Mucorales.</title>
        <authorList>
            <consortium name="Lawrence Berkeley National Laboratory"/>
            <person name="Lax C."/>
            <person name="Mondo S.J."/>
            <person name="Osorio-Concepcion M."/>
            <person name="Muszewska A."/>
            <person name="Corrochano-Luque M."/>
            <person name="Gutierrez G."/>
            <person name="Riley R."/>
            <person name="Lipzen A."/>
            <person name="Guo J."/>
            <person name="Hundley H."/>
            <person name="Amirebrahimi M."/>
            <person name="Ng V."/>
            <person name="Lorenzo-Gutierrez D."/>
            <person name="Binder U."/>
            <person name="Yang J."/>
            <person name="Song Y."/>
            <person name="Canovas D."/>
            <person name="Navarro E."/>
            <person name="Freitag M."/>
            <person name="Gabaldon T."/>
            <person name="Grigoriev I.V."/>
            <person name="Corrochano L.M."/>
            <person name="Nicolas F.E."/>
            <person name="Garre V."/>
        </authorList>
    </citation>
    <scope>NUCLEOTIDE SEQUENCE [LARGE SCALE GENOMIC DNA]</scope>
    <source>
        <strain evidence="7 8">L51</strain>
    </source>
</reference>
<dbReference type="PANTHER" id="PTHR47447:SF17">
    <property type="entry name" value="OS12G0638900 PROTEIN"/>
    <property type="match status" value="1"/>
</dbReference>
<evidence type="ECO:0000256" key="4">
    <source>
        <dbReference type="ARBA" id="ARBA00044511"/>
    </source>
</evidence>
<comment type="subunit">
    <text evidence="4">Binds to mitochondrial small subunit 15S rRNA.</text>
</comment>
<proteinExistence type="inferred from homology"/>
<dbReference type="PROSITE" id="PS51375">
    <property type="entry name" value="PPR"/>
    <property type="match status" value="6"/>
</dbReference>
<dbReference type="NCBIfam" id="TIGR00756">
    <property type="entry name" value="PPR"/>
    <property type="match status" value="3"/>
</dbReference>
<dbReference type="PANTHER" id="PTHR47447">
    <property type="entry name" value="OS03G0856100 PROTEIN"/>
    <property type="match status" value="1"/>
</dbReference>
<feature type="domain" description="Pentatricopeptide repeat-containing protein-mitochondrial" evidence="6">
    <location>
        <begin position="278"/>
        <end position="409"/>
    </location>
</feature>